<name>A0A9D4JIY9_DREPO</name>
<reference evidence="2" key="1">
    <citation type="journal article" date="2019" name="bioRxiv">
        <title>The Genome of the Zebra Mussel, Dreissena polymorpha: A Resource for Invasive Species Research.</title>
        <authorList>
            <person name="McCartney M.A."/>
            <person name="Auch B."/>
            <person name="Kono T."/>
            <person name="Mallez S."/>
            <person name="Zhang Y."/>
            <person name="Obille A."/>
            <person name="Becker A."/>
            <person name="Abrahante J.E."/>
            <person name="Garbe J."/>
            <person name="Badalamenti J.P."/>
            <person name="Herman A."/>
            <person name="Mangelson H."/>
            <person name="Liachko I."/>
            <person name="Sullivan S."/>
            <person name="Sone E.D."/>
            <person name="Koren S."/>
            <person name="Silverstein K.A.T."/>
            <person name="Beckman K.B."/>
            <person name="Gohl D.M."/>
        </authorList>
    </citation>
    <scope>NUCLEOTIDE SEQUENCE</scope>
    <source>
        <strain evidence="2">Duluth1</strain>
        <tissue evidence="2">Whole animal</tissue>
    </source>
</reference>
<keyword evidence="1" id="KW-1133">Transmembrane helix</keyword>
<dbReference type="Proteomes" id="UP000828390">
    <property type="component" value="Unassembled WGS sequence"/>
</dbReference>
<reference evidence="2" key="2">
    <citation type="submission" date="2020-11" db="EMBL/GenBank/DDBJ databases">
        <authorList>
            <person name="McCartney M.A."/>
            <person name="Auch B."/>
            <person name="Kono T."/>
            <person name="Mallez S."/>
            <person name="Becker A."/>
            <person name="Gohl D.M."/>
            <person name="Silverstein K.A.T."/>
            <person name="Koren S."/>
            <person name="Bechman K.B."/>
            <person name="Herman A."/>
            <person name="Abrahante J.E."/>
            <person name="Garbe J."/>
        </authorList>
    </citation>
    <scope>NUCLEOTIDE SEQUENCE</scope>
    <source>
        <strain evidence="2">Duluth1</strain>
        <tissue evidence="2">Whole animal</tissue>
    </source>
</reference>
<dbReference type="AlphaFoldDB" id="A0A9D4JIY9"/>
<keyword evidence="1" id="KW-0812">Transmembrane</keyword>
<comment type="caution">
    <text evidence="2">The sequence shown here is derived from an EMBL/GenBank/DDBJ whole genome shotgun (WGS) entry which is preliminary data.</text>
</comment>
<protein>
    <submittedName>
        <fullName evidence="2">Uncharacterized protein</fullName>
    </submittedName>
</protein>
<keyword evidence="1" id="KW-0472">Membrane</keyword>
<keyword evidence="3" id="KW-1185">Reference proteome</keyword>
<organism evidence="2 3">
    <name type="scientific">Dreissena polymorpha</name>
    <name type="common">Zebra mussel</name>
    <name type="synonym">Mytilus polymorpha</name>
    <dbReference type="NCBI Taxonomy" id="45954"/>
    <lineage>
        <taxon>Eukaryota</taxon>
        <taxon>Metazoa</taxon>
        <taxon>Spiralia</taxon>
        <taxon>Lophotrochozoa</taxon>
        <taxon>Mollusca</taxon>
        <taxon>Bivalvia</taxon>
        <taxon>Autobranchia</taxon>
        <taxon>Heteroconchia</taxon>
        <taxon>Euheterodonta</taxon>
        <taxon>Imparidentia</taxon>
        <taxon>Neoheterodontei</taxon>
        <taxon>Myida</taxon>
        <taxon>Dreissenoidea</taxon>
        <taxon>Dreissenidae</taxon>
        <taxon>Dreissena</taxon>
    </lineage>
</organism>
<proteinExistence type="predicted"/>
<dbReference type="EMBL" id="JAIWYP010000006">
    <property type="protein sequence ID" value="KAH3814236.1"/>
    <property type="molecule type" value="Genomic_DNA"/>
</dbReference>
<sequence length="178" mass="20920">MLWNIIFVSYDDHQDGRRYYRGTPRLARLIDDVGRDEPITSVRLFREIEDPAVREIFDPDHCFIVFETITLFYSIEKKLMRINNIEQPPTIIMQRSANQRDVTHYCNQQMRPNEPFVLRMLNTDNLSVHALIELLYTKRAWGTRNQGFASYLFLLVSLLPILPIDGLPDDFVDNDDVG</sequence>
<gene>
    <name evidence="2" type="ORF">DPMN_142730</name>
</gene>
<evidence type="ECO:0000256" key="1">
    <source>
        <dbReference type="SAM" id="Phobius"/>
    </source>
</evidence>
<evidence type="ECO:0000313" key="2">
    <source>
        <dbReference type="EMBL" id="KAH3814236.1"/>
    </source>
</evidence>
<evidence type="ECO:0000313" key="3">
    <source>
        <dbReference type="Proteomes" id="UP000828390"/>
    </source>
</evidence>
<feature type="transmembrane region" description="Helical" evidence="1">
    <location>
        <begin position="148"/>
        <end position="164"/>
    </location>
</feature>
<accession>A0A9D4JIY9</accession>